<keyword evidence="1" id="KW-0175">Coiled coil</keyword>
<evidence type="ECO:0000259" key="3">
    <source>
        <dbReference type="Pfam" id="PF06791"/>
    </source>
</evidence>
<evidence type="ECO:0000259" key="4">
    <source>
        <dbReference type="Pfam" id="PF09718"/>
    </source>
</evidence>
<feature type="domain" description="Bacteriophage tail tape measure C-terminal" evidence="4">
    <location>
        <begin position="458"/>
        <end position="529"/>
    </location>
</feature>
<organism evidence="5 6">
    <name type="scientific">Ancylobacter dichloromethanicus</name>
    <dbReference type="NCBI Taxonomy" id="518825"/>
    <lineage>
        <taxon>Bacteria</taxon>
        <taxon>Pseudomonadati</taxon>
        <taxon>Pseudomonadota</taxon>
        <taxon>Alphaproteobacteria</taxon>
        <taxon>Hyphomicrobiales</taxon>
        <taxon>Xanthobacteraceae</taxon>
        <taxon>Ancylobacter</taxon>
    </lineage>
</organism>
<accession>A0A9W6MZ12</accession>
<dbReference type="InterPro" id="IPR009628">
    <property type="entry name" value="Phage_tape_measure_N"/>
</dbReference>
<reference evidence="5" key="2">
    <citation type="submission" date="2023-01" db="EMBL/GenBank/DDBJ databases">
        <authorList>
            <person name="Sun Q."/>
            <person name="Evtushenko L."/>
        </authorList>
    </citation>
    <scope>NUCLEOTIDE SEQUENCE</scope>
    <source>
        <strain evidence="5">VKM B-2484</strain>
    </source>
</reference>
<feature type="region of interest" description="Disordered" evidence="2">
    <location>
        <begin position="327"/>
        <end position="397"/>
    </location>
</feature>
<feature type="compositionally biased region" description="Basic and acidic residues" evidence="2">
    <location>
        <begin position="353"/>
        <end position="367"/>
    </location>
</feature>
<feature type="domain" description="Bacteriophage tail tape measure N-terminal" evidence="3">
    <location>
        <begin position="41"/>
        <end position="201"/>
    </location>
</feature>
<dbReference type="Pfam" id="PF06791">
    <property type="entry name" value="TMP_2"/>
    <property type="match status" value="1"/>
</dbReference>
<evidence type="ECO:0000313" key="6">
    <source>
        <dbReference type="Proteomes" id="UP001143370"/>
    </source>
</evidence>
<evidence type="ECO:0000313" key="5">
    <source>
        <dbReference type="EMBL" id="GLK71713.1"/>
    </source>
</evidence>
<dbReference type="Pfam" id="PF09718">
    <property type="entry name" value="Tape_meas_lam_C"/>
    <property type="match status" value="1"/>
</dbReference>
<comment type="caution">
    <text evidence="5">The sequence shown here is derived from an EMBL/GenBank/DDBJ whole genome shotgun (WGS) entry which is preliminary data.</text>
</comment>
<evidence type="ECO:0000256" key="1">
    <source>
        <dbReference type="SAM" id="Coils"/>
    </source>
</evidence>
<keyword evidence="6" id="KW-1185">Reference proteome</keyword>
<reference evidence="5" key="1">
    <citation type="journal article" date="2014" name="Int. J. Syst. Evol. Microbiol.">
        <title>Complete genome sequence of Corynebacterium casei LMG S-19264T (=DSM 44701T), isolated from a smear-ripened cheese.</title>
        <authorList>
            <consortium name="US DOE Joint Genome Institute (JGI-PGF)"/>
            <person name="Walter F."/>
            <person name="Albersmeier A."/>
            <person name="Kalinowski J."/>
            <person name="Ruckert C."/>
        </authorList>
    </citation>
    <scope>NUCLEOTIDE SEQUENCE</scope>
    <source>
        <strain evidence="5">VKM B-2484</strain>
    </source>
</reference>
<evidence type="ECO:0000256" key="2">
    <source>
        <dbReference type="SAM" id="MobiDB-lite"/>
    </source>
</evidence>
<feature type="coiled-coil region" evidence="1">
    <location>
        <begin position="152"/>
        <end position="202"/>
    </location>
</feature>
<name>A0A9W6MZ12_9HYPH</name>
<protein>
    <recommendedName>
        <fullName evidence="7">Bacteriophage tail tape measure N-terminal domain-containing protein</fullName>
    </recommendedName>
</protein>
<evidence type="ECO:0008006" key="7">
    <source>
        <dbReference type="Google" id="ProtNLM"/>
    </source>
</evidence>
<feature type="compositionally biased region" description="Basic and acidic residues" evidence="2">
    <location>
        <begin position="374"/>
        <end position="388"/>
    </location>
</feature>
<sequence>MAERNVNVRLQVLEGGKAKAEFASVGDAGAAALDALQKKSQQAAAAMNQLRTHEVSNLSAQLTDLGVQVLSGQSFTTAMIQQGPQIAAVLGDRGVKASLVGVGTALASLITPTTAVLAGIAALGIGASYVFDAMAGDADDAAESLSKHEEIVRRIAQRYGEATDKAAEYNEQQRQVDIAESRSNAEAQAKIYAEEVERLLSEISKRSVIIGSGGDIAQSPLFEAFAGAVQRLSDGARAGAPDIATFRGEVARLINASDDPAVAKFGKDLLDAASAAQVMQATMDAARASAERVGDTVIITAEQIKVFKKTVEDWAKDERLISDLGSRADTASDPRQRAVNTAVGRLSESATDNQRKRAAEAAAREFDQQQAQRAQERQSREALSEARQKQNALENEAERLYRRTRSAGEAYADTIEKLNEHLAAGRIDQETYSRAVAQADEVMRQAERAVLERAIDGVSGYKRAVEDYVAAAQDMATATEDLVLNALGAGEDAFVDFVTTGKASFADLIDSMIADLARLAYRQAMASLLSSGGGDWLGSLVNGAVGALAGGFGNAGGGNVAGYMASGYTNTNSFGGPRAMGGAVQEGIDYWVGEHGPEKFRAPRDGQIIPSHALKATNAPSVTVVIHNAPAGLSAEPQVSTGADGQAQIELMFEQIEGRLADNVAKRRGPLGAAMESSYALNPMKGRGR</sequence>
<gene>
    <name evidence="5" type="ORF">GCM10017643_18280</name>
</gene>
<dbReference type="Proteomes" id="UP001143370">
    <property type="component" value="Unassembled WGS sequence"/>
</dbReference>
<proteinExistence type="predicted"/>
<dbReference type="InterPro" id="IPR006431">
    <property type="entry name" value="Phage_tape_meas_C"/>
</dbReference>
<dbReference type="RefSeq" id="WP_213373049.1">
    <property type="nucleotide sequence ID" value="NZ_BSFJ01000005.1"/>
</dbReference>
<dbReference type="EMBL" id="BSFJ01000005">
    <property type="protein sequence ID" value="GLK71713.1"/>
    <property type="molecule type" value="Genomic_DNA"/>
</dbReference>
<dbReference type="AlphaFoldDB" id="A0A9W6MZ12"/>